<keyword evidence="4" id="KW-1185">Reference proteome</keyword>
<feature type="region of interest" description="Disordered" evidence="1">
    <location>
        <begin position="24"/>
        <end position="47"/>
    </location>
</feature>
<feature type="signal peptide" evidence="2">
    <location>
        <begin position="1"/>
        <end position="20"/>
    </location>
</feature>
<keyword evidence="2" id="KW-0732">Signal</keyword>
<gene>
    <name evidence="3" type="ORF">OQ252_01180</name>
</gene>
<evidence type="ECO:0008006" key="5">
    <source>
        <dbReference type="Google" id="ProtNLM"/>
    </source>
</evidence>
<dbReference type="RefSeq" id="WP_166118589.1">
    <property type="nucleotide sequence ID" value="NZ_JAPIUX010000001.1"/>
</dbReference>
<accession>A0ABT3Q417</accession>
<feature type="chain" id="PRO_5045525035" description="Lipoprotein" evidence="2">
    <location>
        <begin position="21"/>
        <end position="47"/>
    </location>
</feature>
<comment type="caution">
    <text evidence="3">The sequence shown here is derived from an EMBL/GenBank/DDBJ whole genome shotgun (WGS) entry which is preliminary data.</text>
</comment>
<evidence type="ECO:0000313" key="4">
    <source>
        <dbReference type="Proteomes" id="UP001526446"/>
    </source>
</evidence>
<evidence type="ECO:0000256" key="2">
    <source>
        <dbReference type="SAM" id="SignalP"/>
    </source>
</evidence>
<dbReference type="EMBL" id="JAPIUX010000001">
    <property type="protein sequence ID" value="MCX2560015.1"/>
    <property type="molecule type" value="Genomic_DNA"/>
</dbReference>
<evidence type="ECO:0000313" key="3">
    <source>
        <dbReference type="EMBL" id="MCX2560015.1"/>
    </source>
</evidence>
<proteinExistence type="predicted"/>
<organism evidence="3 4">
    <name type="scientific">Acetobacter farinalis</name>
    <dbReference type="NCBI Taxonomy" id="1260984"/>
    <lineage>
        <taxon>Bacteria</taxon>
        <taxon>Pseudomonadati</taxon>
        <taxon>Pseudomonadota</taxon>
        <taxon>Alphaproteobacteria</taxon>
        <taxon>Acetobacterales</taxon>
        <taxon>Acetobacteraceae</taxon>
        <taxon>Acetobacter</taxon>
    </lineage>
</organism>
<dbReference type="Proteomes" id="UP001526446">
    <property type="component" value="Unassembled WGS sequence"/>
</dbReference>
<name>A0ABT3Q417_9PROT</name>
<evidence type="ECO:0000256" key="1">
    <source>
        <dbReference type="SAM" id="MobiDB-lite"/>
    </source>
</evidence>
<protein>
    <recommendedName>
        <fullName evidence="5">Lipoprotein</fullName>
    </recommendedName>
</protein>
<reference evidence="3 4" key="1">
    <citation type="submission" date="2022-11" db="EMBL/GenBank/DDBJ databases">
        <title>Genome sequencing of Acetobacter type strain.</title>
        <authorList>
            <person name="Heo J."/>
            <person name="Lee D."/>
            <person name="Han B.-H."/>
            <person name="Hong S.-B."/>
            <person name="Kwon S.-W."/>
        </authorList>
    </citation>
    <scope>NUCLEOTIDE SEQUENCE [LARGE SCALE GENOMIC DNA]</scope>
    <source>
        <strain evidence="3 4">KACC 21251</strain>
    </source>
</reference>
<sequence>MTLRLTLSFLALVLLALPLAACGKKGSPHAPGPQDKITFPQTYPPAD</sequence>